<proteinExistence type="predicted"/>
<organism evidence="2 3">
    <name type="scientific">Lithospermum erythrorhizon</name>
    <name type="common">Purple gromwell</name>
    <name type="synonym">Lithospermum officinale var. erythrorhizon</name>
    <dbReference type="NCBI Taxonomy" id="34254"/>
    <lineage>
        <taxon>Eukaryota</taxon>
        <taxon>Viridiplantae</taxon>
        <taxon>Streptophyta</taxon>
        <taxon>Embryophyta</taxon>
        <taxon>Tracheophyta</taxon>
        <taxon>Spermatophyta</taxon>
        <taxon>Magnoliopsida</taxon>
        <taxon>eudicotyledons</taxon>
        <taxon>Gunneridae</taxon>
        <taxon>Pentapetalae</taxon>
        <taxon>asterids</taxon>
        <taxon>lamiids</taxon>
        <taxon>Boraginales</taxon>
        <taxon>Boraginaceae</taxon>
        <taxon>Boraginoideae</taxon>
        <taxon>Lithospermeae</taxon>
        <taxon>Lithospermum</taxon>
    </lineage>
</organism>
<protein>
    <submittedName>
        <fullName evidence="2">Uncharacterized protein</fullName>
    </submittedName>
</protein>
<reference evidence="2 3" key="1">
    <citation type="submission" date="2024-01" db="EMBL/GenBank/DDBJ databases">
        <title>The complete chloroplast genome sequence of Lithospermum erythrorhizon: insights into the phylogenetic relationship among Boraginaceae species and the maternal lineages of purple gromwells.</title>
        <authorList>
            <person name="Okada T."/>
            <person name="Watanabe K."/>
        </authorList>
    </citation>
    <scope>NUCLEOTIDE SEQUENCE [LARGE SCALE GENOMIC DNA]</scope>
</reference>
<name>A0AAV3QT15_LITER</name>
<evidence type="ECO:0000313" key="2">
    <source>
        <dbReference type="EMBL" id="GAA0166146.1"/>
    </source>
</evidence>
<gene>
    <name evidence="2" type="ORF">LIER_21371</name>
</gene>
<feature type="region of interest" description="Disordered" evidence="1">
    <location>
        <begin position="96"/>
        <end position="124"/>
    </location>
</feature>
<evidence type="ECO:0000256" key="1">
    <source>
        <dbReference type="SAM" id="MobiDB-lite"/>
    </source>
</evidence>
<feature type="compositionally biased region" description="Basic and acidic residues" evidence="1">
    <location>
        <begin position="96"/>
        <end position="106"/>
    </location>
</feature>
<comment type="caution">
    <text evidence="2">The sequence shown here is derived from an EMBL/GenBank/DDBJ whole genome shotgun (WGS) entry which is preliminary data.</text>
</comment>
<dbReference type="Proteomes" id="UP001454036">
    <property type="component" value="Unassembled WGS sequence"/>
</dbReference>
<dbReference type="AlphaFoldDB" id="A0AAV3QT15"/>
<sequence length="194" mass="22331">MSVEVGESFEAKYWFICPNKTLQNGLTNIVGDGDIVMMLKAYASFYNVVLYSENVYRPFIQFDTQENLDFEKHILESEFNNDDVNLDDEKHILEDENEVGAEHDSDAPSSVLGDMEGTSDENFQSSINDTMTRREQYNYRRMKLKEKHALLRKKTKYDVENDVLGANGGIDGWFSDIEDEDDTCLNNPPDYHVA</sequence>
<accession>A0AAV3QT15</accession>
<keyword evidence="3" id="KW-1185">Reference proteome</keyword>
<evidence type="ECO:0000313" key="3">
    <source>
        <dbReference type="Proteomes" id="UP001454036"/>
    </source>
</evidence>
<dbReference type="EMBL" id="BAABME010005624">
    <property type="protein sequence ID" value="GAA0166146.1"/>
    <property type="molecule type" value="Genomic_DNA"/>
</dbReference>